<sequence length="512" mass="55567">MHLNVLLESACRKSPEKDALVYGAQRMSYRDLEAASRRAAEVFRREGIRRGDRVAVMTYNSPGFLIAAFGIWRAGGVLVPVNHKLTAPEVEYTIAHSGARVGVVSADLVSAARGGAPQARWLLTEAATHGSDVEAADDFDAAVASAPEWDGVDGTEDDVAQILYTSGTTSAPKGCVHTHRTIASVPPLIVATMGLTRDDRFLIAMPIWHASPLNNWTLTTLFLGGTVILQREYHPIEFLETVQRERATAFFGAPIAYLAPVQIAKAQGVDLTTYDLSSMRRWIYGGAPIGAETAELLAEVYRSDDFYQVYGMSEMGPVGTALYPHEQIAKAGSIGRGGMPGVDLRVVRADGVDAAPGETGEIWLSADTRMRGYLDNDAATADVFDGRWYRTGDIARVDADGYLFIVDRLKDVIITGGENVYSQEVEEAIRPHDDVVDVAVIGRPHPEWGETVVAVVVPVAGRTIELDDLRGYLSDKLARYKVPRELVLVDALPRNPSGKLTKHVLRGAVLAD</sequence>
<dbReference type="InterPro" id="IPR000873">
    <property type="entry name" value="AMP-dep_synth/lig_dom"/>
</dbReference>
<dbReference type="Pfam" id="PF00501">
    <property type="entry name" value="AMP-binding"/>
    <property type="match status" value="1"/>
</dbReference>
<dbReference type="OrthoDB" id="9803968at2"/>
<gene>
    <name evidence="5" type="ORF">EGT67_13885</name>
</gene>
<dbReference type="GO" id="GO:0016878">
    <property type="term" value="F:acid-thiol ligase activity"/>
    <property type="evidence" value="ECO:0007669"/>
    <property type="project" value="UniProtKB-ARBA"/>
</dbReference>
<dbReference type="Pfam" id="PF13193">
    <property type="entry name" value="AMP-binding_C"/>
    <property type="match status" value="1"/>
</dbReference>
<reference evidence="5 6" key="1">
    <citation type="submission" date="2018-11" db="EMBL/GenBank/DDBJ databases">
        <title>Rhodococcus spongicola sp. nov. and Rhodococcus xishaensis sp. nov. from marine sponges.</title>
        <authorList>
            <person name="Li L."/>
            <person name="Lin H.W."/>
        </authorList>
    </citation>
    <scope>NUCLEOTIDE SEQUENCE [LARGE SCALE GENOMIC DNA]</scope>
    <source>
        <strain evidence="5 6">CCTCC AB2014297</strain>
    </source>
</reference>
<dbReference type="FunFam" id="3.30.300.30:FF:000008">
    <property type="entry name" value="2,3-dihydroxybenzoate-AMP ligase"/>
    <property type="match status" value="1"/>
</dbReference>
<keyword evidence="6" id="KW-1185">Reference proteome</keyword>
<dbReference type="Gene3D" id="3.40.50.12780">
    <property type="entry name" value="N-terminal domain of ligase-like"/>
    <property type="match status" value="1"/>
</dbReference>
<proteinExistence type="inferred from homology"/>
<dbReference type="InterPro" id="IPR042099">
    <property type="entry name" value="ANL_N_sf"/>
</dbReference>
<feature type="domain" description="AMP-dependent synthetase/ligase" evidence="3">
    <location>
        <begin position="8"/>
        <end position="374"/>
    </location>
</feature>
<dbReference type="EMBL" id="RKLP01000006">
    <property type="protein sequence ID" value="RVW09217.1"/>
    <property type="molecule type" value="Genomic_DNA"/>
</dbReference>
<comment type="caution">
    <text evidence="5">The sequence shown here is derived from an EMBL/GenBank/DDBJ whole genome shotgun (WGS) entry which is preliminary data.</text>
</comment>
<dbReference type="InterPro" id="IPR020845">
    <property type="entry name" value="AMP-binding_CS"/>
</dbReference>
<dbReference type="Proteomes" id="UP000286208">
    <property type="component" value="Unassembled WGS sequence"/>
</dbReference>
<dbReference type="InterPro" id="IPR025110">
    <property type="entry name" value="AMP-bd_C"/>
</dbReference>
<comment type="similarity">
    <text evidence="1">Belongs to the ATP-dependent AMP-binding enzyme family.</text>
</comment>
<evidence type="ECO:0000259" key="4">
    <source>
        <dbReference type="Pfam" id="PF13193"/>
    </source>
</evidence>
<dbReference type="Gene3D" id="3.30.300.30">
    <property type="match status" value="1"/>
</dbReference>
<evidence type="ECO:0000313" key="6">
    <source>
        <dbReference type="Proteomes" id="UP000286208"/>
    </source>
</evidence>
<dbReference type="AlphaFoldDB" id="A0A3S3CZ69"/>
<evidence type="ECO:0000256" key="1">
    <source>
        <dbReference type="ARBA" id="ARBA00006432"/>
    </source>
</evidence>
<feature type="domain" description="AMP-binding enzyme C-terminal" evidence="4">
    <location>
        <begin position="424"/>
        <end position="499"/>
    </location>
</feature>
<dbReference type="InterPro" id="IPR050237">
    <property type="entry name" value="ATP-dep_AMP-bd_enzyme"/>
</dbReference>
<evidence type="ECO:0000256" key="2">
    <source>
        <dbReference type="ARBA" id="ARBA00022598"/>
    </source>
</evidence>
<dbReference type="RefSeq" id="WP_127916640.1">
    <property type="nucleotide sequence ID" value="NZ_RKLP01000006.1"/>
</dbReference>
<dbReference type="PANTHER" id="PTHR43767">
    <property type="entry name" value="LONG-CHAIN-FATTY-ACID--COA LIGASE"/>
    <property type="match status" value="1"/>
</dbReference>
<evidence type="ECO:0000313" key="5">
    <source>
        <dbReference type="EMBL" id="RVW09217.1"/>
    </source>
</evidence>
<dbReference type="SUPFAM" id="SSF56801">
    <property type="entry name" value="Acetyl-CoA synthetase-like"/>
    <property type="match status" value="1"/>
</dbReference>
<evidence type="ECO:0000259" key="3">
    <source>
        <dbReference type="Pfam" id="PF00501"/>
    </source>
</evidence>
<dbReference type="InterPro" id="IPR045851">
    <property type="entry name" value="AMP-bd_C_sf"/>
</dbReference>
<keyword evidence="2 5" id="KW-0436">Ligase</keyword>
<accession>A0A3S3CZ69</accession>
<name>A0A3S3CZ69_9NOCA</name>
<organism evidence="5 6">
    <name type="scientific">Prescottella agglutinans</name>
    <dbReference type="NCBI Taxonomy" id="1644129"/>
    <lineage>
        <taxon>Bacteria</taxon>
        <taxon>Bacillati</taxon>
        <taxon>Actinomycetota</taxon>
        <taxon>Actinomycetes</taxon>
        <taxon>Mycobacteriales</taxon>
        <taxon>Nocardiaceae</taxon>
        <taxon>Prescottella</taxon>
    </lineage>
</organism>
<dbReference type="PANTHER" id="PTHR43767:SF1">
    <property type="entry name" value="NONRIBOSOMAL PEPTIDE SYNTHASE PES1 (EUROFUNG)-RELATED"/>
    <property type="match status" value="1"/>
</dbReference>
<dbReference type="PROSITE" id="PS00455">
    <property type="entry name" value="AMP_BINDING"/>
    <property type="match status" value="1"/>
</dbReference>
<protein>
    <submittedName>
        <fullName evidence="5">Fatty-acid--CoA ligase</fullName>
    </submittedName>
</protein>